<organism evidence="1 2">
    <name type="scientific">Entomophthora muscae</name>
    <dbReference type="NCBI Taxonomy" id="34485"/>
    <lineage>
        <taxon>Eukaryota</taxon>
        <taxon>Fungi</taxon>
        <taxon>Fungi incertae sedis</taxon>
        <taxon>Zoopagomycota</taxon>
        <taxon>Entomophthoromycotina</taxon>
        <taxon>Entomophthoromycetes</taxon>
        <taxon>Entomophthorales</taxon>
        <taxon>Entomophthoraceae</taxon>
        <taxon>Entomophthora</taxon>
    </lineage>
</organism>
<dbReference type="EMBL" id="QTSX02003724">
    <property type="protein sequence ID" value="KAJ9068507.1"/>
    <property type="molecule type" value="Genomic_DNA"/>
</dbReference>
<sequence length="223" mass="25046">MVYKAAKIIQRQVQLSACLLCTHDSALNPATWLPNGIYHHRQDNIHPDVWRLVDSMVPNSGTWSLFRKSLSYIIKLAPILWWALPTGPAVPCPEPPSDSTYDWISDTPDDLCVGVVLPKVLGKNGQGVVGQSVDDCKVTPTFSPGSSNIPVLDQKCFQYLDKPLNSLEDLDHTVDERFVLEYHTQVPPTLPFLTCLSIEETLVELDYLLAWCCLFFKKYGIQS</sequence>
<reference evidence="1" key="1">
    <citation type="submission" date="2022-04" db="EMBL/GenBank/DDBJ databases">
        <title>Genome of the entomopathogenic fungus Entomophthora muscae.</title>
        <authorList>
            <person name="Elya C."/>
            <person name="Lovett B.R."/>
            <person name="Lee E."/>
            <person name="Macias A.M."/>
            <person name="Hajek A.E."/>
            <person name="De Bivort B.L."/>
            <person name="Kasson M.T."/>
            <person name="De Fine Licht H.H."/>
            <person name="Stajich J.E."/>
        </authorList>
    </citation>
    <scope>NUCLEOTIDE SEQUENCE</scope>
    <source>
        <strain evidence="1">Berkeley</strain>
    </source>
</reference>
<proteinExistence type="predicted"/>
<accession>A0ACC2T2H3</accession>
<keyword evidence="2" id="KW-1185">Reference proteome</keyword>
<dbReference type="Proteomes" id="UP001165960">
    <property type="component" value="Unassembled WGS sequence"/>
</dbReference>
<evidence type="ECO:0000313" key="1">
    <source>
        <dbReference type="EMBL" id="KAJ9068507.1"/>
    </source>
</evidence>
<evidence type="ECO:0000313" key="2">
    <source>
        <dbReference type="Proteomes" id="UP001165960"/>
    </source>
</evidence>
<name>A0ACC2T2H3_9FUNG</name>
<protein>
    <submittedName>
        <fullName evidence="1">Uncharacterized protein</fullName>
    </submittedName>
</protein>
<gene>
    <name evidence="1" type="ORF">DSO57_1027940</name>
</gene>
<comment type="caution">
    <text evidence="1">The sequence shown here is derived from an EMBL/GenBank/DDBJ whole genome shotgun (WGS) entry which is preliminary data.</text>
</comment>